<reference evidence="1 2" key="1">
    <citation type="submission" date="2022-08" db="EMBL/GenBank/DDBJ databases">
        <title>Reclassification of Massilia species as members of the genera Telluria, Duganella, Pseudoduganella, Mokoshia gen. nov. and Zemynaea gen. nov. using orthogonal and non-orthogonal genome-based approaches.</title>
        <authorList>
            <person name="Bowman J.P."/>
        </authorList>
    </citation>
    <scope>NUCLEOTIDE SEQUENCE [LARGE SCALE GENOMIC DNA]</scope>
    <source>
        <strain evidence="1 2">JCM 31316</strain>
    </source>
</reference>
<accession>A0ABT1ZNV8</accession>
<comment type="caution">
    <text evidence="1">The sequence shown here is derived from an EMBL/GenBank/DDBJ whole genome shotgun (WGS) entry which is preliminary data.</text>
</comment>
<evidence type="ECO:0000313" key="1">
    <source>
        <dbReference type="EMBL" id="MCS0581592.1"/>
    </source>
</evidence>
<dbReference type="PIRSF" id="PIRSF008546">
    <property type="entry name" value="UCP008546"/>
    <property type="match status" value="1"/>
</dbReference>
<gene>
    <name evidence="1" type="ORF">NX784_08305</name>
</gene>
<dbReference type="Proteomes" id="UP001204151">
    <property type="component" value="Unassembled WGS sequence"/>
</dbReference>
<proteinExistence type="predicted"/>
<organism evidence="1 2">
    <name type="scientific">Massilia pinisoli</name>
    <dbReference type="NCBI Taxonomy" id="1772194"/>
    <lineage>
        <taxon>Bacteria</taxon>
        <taxon>Pseudomonadati</taxon>
        <taxon>Pseudomonadota</taxon>
        <taxon>Betaproteobacteria</taxon>
        <taxon>Burkholderiales</taxon>
        <taxon>Oxalobacteraceae</taxon>
        <taxon>Telluria group</taxon>
        <taxon>Massilia</taxon>
    </lineage>
</organism>
<dbReference type="Gene3D" id="1.25.40.380">
    <property type="entry name" value="Protein of unknown function DUF1810"/>
    <property type="match status" value="1"/>
</dbReference>
<evidence type="ECO:0000313" key="2">
    <source>
        <dbReference type="Proteomes" id="UP001204151"/>
    </source>
</evidence>
<dbReference type="EMBL" id="JANUGW010000005">
    <property type="protein sequence ID" value="MCS0581592.1"/>
    <property type="molecule type" value="Genomic_DNA"/>
</dbReference>
<name>A0ABT1ZNV8_9BURK</name>
<protein>
    <submittedName>
        <fullName evidence="1">DUF1810 domain-containing protein</fullName>
    </submittedName>
</protein>
<dbReference type="Pfam" id="PF08837">
    <property type="entry name" value="DUF1810"/>
    <property type="match status" value="1"/>
</dbReference>
<sequence length="140" mass="15589">MTTDFNLERFVDAQIGVYDTALTELRAGHKRTHWMWFIFPQIEGLGHSAMAQRYAIRSADEAAAYLAHPVLGPRLRACAAAVASHHDRGVDEIFGHPDNLKFHSSMTLFADVAPDEAIFQTCLDQFFDGRADPATIDQLA</sequence>
<dbReference type="InterPro" id="IPR036287">
    <property type="entry name" value="Rv1873-like_sf"/>
</dbReference>
<dbReference type="InterPro" id="IPR014937">
    <property type="entry name" value="DUF1810"/>
</dbReference>
<keyword evidence="2" id="KW-1185">Reference proteome</keyword>
<dbReference type="SUPFAM" id="SSF140736">
    <property type="entry name" value="Rv1873-like"/>
    <property type="match status" value="1"/>
</dbReference>
<dbReference type="RefSeq" id="WP_258816193.1">
    <property type="nucleotide sequence ID" value="NZ_JANUGW010000005.1"/>
</dbReference>